<keyword evidence="19" id="KW-0325">Glycoprotein</keyword>
<comment type="similarity">
    <text evidence="3">Belongs to the NOTCH family.</text>
</comment>
<dbReference type="GO" id="GO:0001708">
    <property type="term" value="P:cell fate specification"/>
    <property type="evidence" value="ECO:0007669"/>
    <property type="project" value="UniProtKB-ARBA"/>
</dbReference>
<name>A8X345_CAEBR</name>
<dbReference type="OMA" id="ACPQVHT"/>
<dbReference type="PROSITE" id="PS01187">
    <property type="entry name" value="EGF_CA"/>
    <property type="match status" value="1"/>
</dbReference>
<dbReference type="InterPro" id="IPR000742">
    <property type="entry name" value="EGF"/>
</dbReference>
<dbReference type="Pfam" id="PF00023">
    <property type="entry name" value="Ank"/>
    <property type="match status" value="1"/>
</dbReference>
<keyword evidence="17" id="KW-0010">Activator</keyword>
<evidence type="ECO:0000256" key="18">
    <source>
        <dbReference type="ARBA" id="ARBA00023163"/>
    </source>
</evidence>
<dbReference type="InParanoid" id="A8X345"/>
<sequence>MRGFWLLPSLLLLLSSGSLAQIIGGSCSDGDTCAPHGKCMDEESTSRLPCAPESFPMSFPSTMPGKQNKKMKQEVVAGECSLQCDDDEKCGFDAFGKNPRCICKDCDPNGKKICPKGFGGERDRDRGDADSRDKNFGTFFAGNLIFVVFFSFRFLVLCKNRPNCANKLTSEENPCLNEPCGNGKCFPFSGGFQCICNDGFGGSYCEIGKDHCVNHNCKTGSQCVNNVNGYICACPPGRGGAFCEITNCTLMGEGICNHGKCIDTFSADKSFECQCDEGYEGEFCTKDKNECLQGDMCGAHGTCYNLAGSFVCACKPGFTGTNCQHPVNMCESYGCKNGGSCDHLPDQTPVCSCPPGFMGQKCEKACPPGKGGYNCSLLLDRPHCSRTNGMCYNGGVCNGGFCKCPPSFTGDRCELNRTAVLPMEVSCDHNPCMNDGKCVDYGDGYACICPPGFYGLNCDRRLRCATTTCANGGFCRMDNNTMTCACPLGYSGDYCEIMERLDCKQNPCKNGGVCNGTDGTCECMYGYTGTRCQEKVEIDKSKEIMFRELCKKKNCKALAGNGICDEDCNYAECQFDGGDCSGGQQPFSRCMYPAKCARSFADGICNPECNNEKCLYDGMDCQSELYHCPEYIRDYCIKKRGNGECDYACSFVGCGFDGGDCNNGTGAMILNDIRIVIQIDPLVFRETGGETLMEISTQLRAAVRIQKDESGPLVFKWDGESETERLKMDAEKLEQQKVLSHHIRRYRNVGIVGVVLYLEVEEICQPKSTCRFSTAQSVVNLIAAGLIKSNGRQSLGFSITEAMVAAPRRHEGPVSWSRNQILLIALVAFLALGTVVAGVVVRAGEPERSRKRRIIHAPVWMPPPMESLLCQSSLLEHSMHHVNAAKKPRVDYSDGGLYQEIYPRTLANGVIGDYAVPADIPEEILRPEHITLHVQAASSAPITEPITAESVKITDTIYRRQVLHWIAGNSNGKPEDQITSECLKCLDAGADVNARDFNEDTPLMFAVRARRVRLVSLMMKRGANPTIFNKSERSALHEATANRDVRMMTNLLRDPRMVDEIDELDRNGRTALMMTAGGFGGTEMAELLLKKGAKIDCDGSERRDTDKYHGRTALHYAALSDNTQMVDFLVTMNSNKDKQDEKGMTPMMLAAKEGNLKSVKILACRGASVTIVDGFEKTASQYAQDAFHHDVVAFLSNKNNYLPEVPQPDPRSRVCKNRESANTKGGRQTMKKVKRNGSKKTPMIQETNHLTPPHSDGSFSSPSPHYFPMNMSNASTPEFVYNPDMVQPIWYPTPQPTTYYGPPSNSSGSSTSPGHYEPPHDGSFYC</sequence>
<evidence type="ECO:0000313" key="30">
    <source>
        <dbReference type="WormBase" id="CBG06809"/>
    </source>
</evidence>
<feature type="domain" description="EGF-like" evidence="26">
    <location>
        <begin position="287"/>
        <end position="324"/>
    </location>
</feature>
<dbReference type="FunCoup" id="A8X345">
    <property type="interactions" value="904"/>
</dbReference>
<dbReference type="SMART" id="SM00004">
    <property type="entry name" value="NL"/>
    <property type="match status" value="3"/>
</dbReference>
<dbReference type="WormBase" id="CBG06809">
    <property type="protein sequence ID" value="CBP07475"/>
    <property type="gene ID" value="WBGene00029022"/>
    <property type="gene designation" value="Cbr-glp-1"/>
</dbReference>
<dbReference type="SUPFAM" id="SSF48403">
    <property type="entry name" value="Ankyrin repeat"/>
    <property type="match status" value="1"/>
</dbReference>
<dbReference type="Pfam" id="PF12796">
    <property type="entry name" value="Ank_2"/>
    <property type="match status" value="2"/>
</dbReference>
<evidence type="ECO:0000256" key="1">
    <source>
        <dbReference type="ARBA" id="ARBA00004123"/>
    </source>
</evidence>
<evidence type="ECO:0000256" key="6">
    <source>
        <dbReference type="ARBA" id="ARBA00022536"/>
    </source>
</evidence>
<dbReference type="InterPro" id="IPR051022">
    <property type="entry name" value="Notch_Cell-Fate_Det"/>
</dbReference>
<feature type="domain" description="EGF-like" evidence="26">
    <location>
        <begin position="171"/>
        <end position="206"/>
    </location>
</feature>
<dbReference type="PROSITE" id="PS51257">
    <property type="entry name" value="PROKAR_LIPOPROTEIN"/>
    <property type="match status" value="1"/>
</dbReference>
<accession>A8X345</accession>
<evidence type="ECO:0000256" key="4">
    <source>
        <dbReference type="ARBA" id="ARBA00022473"/>
    </source>
</evidence>
<evidence type="ECO:0000256" key="11">
    <source>
        <dbReference type="ARBA" id="ARBA00022976"/>
    </source>
</evidence>
<keyword evidence="20" id="KW-0539">Nucleus</keyword>
<dbReference type="Gene3D" id="3.30.70.3310">
    <property type="match status" value="1"/>
</dbReference>
<evidence type="ECO:0000256" key="13">
    <source>
        <dbReference type="ARBA" id="ARBA00023015"/>
    </source>
</evidence>
<feature type="disulfide bond" evidence="22">
    <location>
        <begin position="449"/>
        <end position="458"/>
    </location>
</feature>
<dbReference type="GO" id="GO:0005112">
    <property type="term" value="F:Notch binding"/>
    <property type="evidence" value="ECO:0000318"/>
    <property type="project" value="GO_Central"/>
</dbReference>
<dbReference type="GO" id="GO:0040024">
    <property type="term" value="P:dauer larval development"/>
    <property type="evidence" value="ECO:0007669"/>
    <property type="project" value="UniProtKB-ARBA"/>
</dbReference>
<evidence type="ECO:0000256" key="20">
    <source>
        <dbReference type="ARBA" id="ARBA00023242"/>
    </source>
</evidence>
<keyword evidence="9" id="KW-0677">Repeat</keyword>
<keyword evidence="29" id="KW-1185">Reference proteome</keyword>
<dbReference type="InterPro" id="IPR035993">
    <property type="entry name" value="Notch-like_dom_sf"/>
</dbReference>
<dbReference type="SMART" id="SM00248">
    <property type="entry name" value="ANK"/>
    <property type="match status" value="5"/>
</dbReference>
<feature type="compositionally biased region" description="Low complexity" evidence="23">
    <location>
        <begin position="1296"/>
        <end position="1314"/>
    </location>
</feature>
<organism evidence="28 29">
    <name type="scientific">Caenorhabditis briggsae</name>
    <dbReference type="NCBI Taxonomy" id="6238"/>
    <lineage>
        <taxon>Eukaryota</taxon>
        <taxon>Metazoa</taxon>
        <taxon>Ecdysozoa</taxon>
        <taxon>Nematoda</taxon>
        <taxon>Chromadorea</taxon>
        <taxon>Rhabditida</taxon>
        <taxon>Rhabditina</taxon>
        <taxon>Rhabditomorpha</taxon>
        <taxon>Rhabditoidea</taxon>
        <taxon>Rhabditidae</taxon>
        <taxon>Peloderinae</taxon>
        <taxon>Caenorhabditis</taxon>
    </lineage>
</organism>
<feature type="domain" description="EGF-like" evidence="26">
    <location>
        <begin position="423"/>
        <end position="459"/>
    </location>
</feature>
<dbReference type="PANTHER" id="PTHR24049:SF22">
    <property type="entry name" value="DROSOPHILA CRUMBS HOMOLOG"/>
    <property type="match status" value="1"/>
</dbReference>
<dbReference type="STRING" id="6238.A8X345"/>
<dbReference type="Pfam" id="PF00008">
    <property type="entry name" value="EGF"/>
    <property type="match status" value="3"/>
</dbReference>
<evidence type="ECO:0000256" key="19">
    <source>
        <dbReference type="ARBA" id="ARBA00023180"/>
    </source>
</evidence>
<dbReference type="PANTHER" id="PTHR24049">
    <property type="entry name" value="CRUMBS FAMILY MEMBER"/>
    <property type="match status" value="1"/>
</dbReference>
<feature type="signal peptide" evidence="25">
    <location>
        <begin position="1"/>
        <end position="20"/>
    </location>
</feature>
<dbReference type="GO" id="GO:0007219">
    <property type="term" value="P:Notch signaling pathway"/>
    <property type="evidence" value="ECO:0000318"/>
    <property type="project" value="GO_Central"/>
</dbReference>
<dbReference type="GO" id="GO:0022611">
    <property type="term" value="P:dormancy process"/>
    <property type="evidence" value="ECO:0007669"/>
    <property type="project" value="UniProtKB-ARBA"/>
</dbReference>
<dbReference type="PROSITE" id="PS50258">
    <property type="entry name" value="LNR"/>
    <property type="match status" value="2"/>
</dbReference>
<dbReference type="InterPro" id="IPR001881">
    <property type="entry name" value="EGF-like_Ca-bd_dom"/>
</dbReference>
<evidence type="ECO:0000256" key="7">
    <source>
        <dbReference type="ARBA" id="ARBA00022692"/>
    </source>
</evidence>
<evidence type="ECO:0000259" key="27">
    <source>
        <dbReference type="PROSITE" id="PS50258"/>
    </source>
</evidence>
<keyword evidence="10" id="KW-0221">Differentiation</keyword>
<evidence type="ECO:0000256" key="5">
    <source>
        <dbReference type="ARBA" id="ARBA00022475"/>
    </source>
</evidence>
<feature type="repeat" description="ANK" evidence="21">
    <location>
        <begin position="1142"/>
        <end position="1174"/>
    </location>
</feature>
<evidence type="ECO:0000256" key="12">
    <source>
        <dbReference type="ARBA" id="ARBA00022989"/>
    </source>
</evidence>
<keyword evidence="18" id="KW-0804">Transcription</keyword>
<feature type="disulfide bond" evidence="22">
    <location>
        <begin position="486"/>
        <end position="495"/>
    </location>
</feature>
<evidence type="ECO:0000256" key="25">
    <source>
        <dbReference type="SAM" id="SignalP"/>
    </source>
</evidence>
<keyword evidence="11" id="KW-0914">Notch signaling pathway</keyword>
<dbReference type="PROSITE" id="PS00010">
    <property type="entry name" value="ASX_HYDROXYL"/>
    <property type="match status" value="3"/>
</dbReference>
<feature type="repeat" description="ANK" evidence="21">
    <location>
        <begin position="1109"/>
        <end position="1141"/>
    </location>
</feature>
<dbReference type="InterPro" id="IPR011656">
    <property type="entry name" value="Notch_NODP_dom"/>
</dbReference>
<dbReference type="EMBL" id="HE601347">
    <property type="protein sequence ID" value="CAP27055.3"/>
    <property type="molecule type" value="Genomic_DNA"/>
</dbReference>
<dbReference type="GO" id="GO:0061629">
    <property type="term" value="F:RNA polymerase II-specific DNA-binding transcription factor binding"/>
    <property type="evidence" value="ECO:0007669"/>
    <property type="project" value="UniProtKB-ARBA"/>
</dbReference>
<feature type="disulfide bond" evidence="22">
    <location>
        <begin position="523"/>
        <end position="532"/>
    </location>
</feature>
<dbReference type="PRINTS" id="PR01983">
    <property type="entry name" value="NOTCH"/>
</dbReference>
<dbReference type="Pfam" id="PF06816">
    <property type="entry name" value="NOD"/>
    <property type="match status" value="1"/>
</dbReference>
<dbReference type="PRINTS" id="PR01452">
    <property type="entry name" value="LNOTCHREPEAT"/>
</dbReference>
<dbReference type="PROSITE" id="PS50026">
    <property type="entry name" value="EGF_3"/>
    <property type="match status" value="9"/>
</dbReference>
<dbReference type="InterPro" id="IPR002110">
    <property type="entry name" value="Ankyrin_rpt"/>
</dbReference>
<dbReference type="SMART" id="SM00181">
    <property type="entry name" value="EGF"/>
    <property type="match status" value="9"/>
</dbReference>
<keyword evidence="13" id="KW-0805">Transcription regulation</keyword>
<dbReference type="Gene3D" id="1.25.40.20">
    <property type="entry name" value="Ankyrin repeat-containing domain"/>
    <property type="match status" value="1"/>
</dbReference>
<dbReference type="Gene3D" id="3.30.300.320">
    <property type="match status" value="1"/>
</dbReference>
<dbReference type="InterPro" id="IPR036770">
    <property type="entry name" value="Ankyrin_rpt-contain_sf"/>
</dbReference>
<keyword evidence="15 24" id="KW-0472">Membrane</keyword>
<dbReference type="GO" id="GO:0005886">
    <property type="term" value="C:plasma membrane"/>
    <property type="evidence" value="ECO:0000318"/>
    <property type="project" value="GO_Central"/>
</dbReference>
<dbReference type="InterPro" id="IPR018097">
    <property type="entry name" value="EGF_Ca-bd_CS"/>
</dbReference>
<reference evidence="28 29" key="1">
    <citation type="journal article" date="2003" name="PLoS Biol.">
        <title>The genome sequence of Caenorhabditis briggsae: a platform for comparative genomics.</title>
        <authorList>
            <person name="Stein L.D."/>
            <person name="Bao Z."/>
            <person name="Blasiar D."/>
            <person name="Blumenthal T."/>
            <person name="Brent M.R."/>
            <person name="Chen N."/>
            <person name="Chinwalla A."/>
            <person name="Clarke L."/>
            <person name="Clee C."/>
            <person name="Coghlan A."/>
            <person name="Coulson A."/>
            <person name="D'Eustachio P."/>
            <person name="Fitch D.H."/>
            <person name="Fulton L.A."/>
            <person name="Fulton R.E."/>
            <person name="Griffiths-Jones S."/>
            <person name="Harris T.W."/>
            <person name="Hillier L.W."/>
            <person name="Kamath R."/>
            <person name="Kuwabara P.E."/>
            <person name="Mardis E.R."/>
            <person name="Marra M.A."/>
            <person name="Miner T.L."/>
            <person name="Minx P."/>
            <person name="Mullikin J.C."/>
            <person name="Plumb R.W."/>
            <person name="Rogers J."/>
            <person name="Schein J.E."/>
            <person name="Sohrmann M."/>
            <person name="Spieth J."/>
            <person name="Stajich J.E."/>
            <person name="Wei C."/>
            <person name="Willey D."/>
            <person name="Wilson R.K."/>
            <person name="Durbin R."/>
            <person name="Waterston R.H."/>
        </authorList>
    </citation>
    <scope>NUCLEOTIDE SEQUENCE [LARGE SCALE GENOMIC DNA]</scope>
    <source>
        <strain evidence="28 29">AF16</strain>
    </source>
</reference>
<dbReference type="Pfam" id="PF07684">
    <property type="entry name" value="NODP"/>
    <property type="match status" value="1"/>
</dbReference>
<dbReference type="GO" id="GO:0045597">
    <property type="term" value="P:positive regulation of cell differentiation"/>
    <property type="evidence" value="ECO:0007669"/>
    <property type="project" value="UniProtKB-ARBA"/>
</dbReference>
<dbReference type="PROSITE" id="PS00022">
    <property type="entry name" value="EGF_1"/>
    <property type="match status" value="9"/>
</dbReference>
<reference evidence="28 29" key="2">
    <citation type="journal article" date="2011" name="PLoS Genet.">
        <title>Caenorhabditis briggsae recombinant inbred line genotypes reveal inter-strain incompatibility and the evolution of recombination.</title>
        <authorList>
            <person name="Ross J.A."/>
            <person name="Koboldt D.C."/>
            <person name="Staisch J.E."/>
            <person name="Chamberlin H.M."/>
            <person name="Gupta B.P."/>
            <person name="Miller R.D."/>
            <person name="Baird S.E."/>
            <person name="Haag E.S."/>
        </authorList>
    </citation>
    <scope>NUCLEOTIDE SEQUENCE [LARGE SCALE GENOMIC DNA]</scope>
    <source>
        <strain evidence="28 29">AF16</strain>
    </source>
</reference>
<dbReference type="PROSITE" id="PS01186">
    <property type="entry name" value="EGF_2"/>
    <property type="match status" value="6"/>
</dbReference>
<feature type="compositionally biased region" description="Basic residues" evidence="23">
    <location>
        <begin position="1229"/>
        <end position="1238"/>
    </location>
</feature>
<feature type="disulfide bond" evidence="22">
    <location>
        <begin position="175"/>
        <end position="185"/>
    </location>
</feature>
<feature type="region of interest" description="Disordered" evidence="23">
    <location>
        <begin position="1295"/>
        <end position="1326"/>
    </location>
</feature>
<dbReference type="Gene3D" id="2.10.25.10">
    <property type="entry name" value="Laminin"/>
    <property type="match status" value="8"/>
</dbReference>
<dbReference type="eggNOG" id="KOG1217">
    <property type="taxonomic scope" value="Eukaryota"/>
</dbReference>
<evidence type="ECO:0000256" key="17">
    <source>
        <dbReference type="ARBA" id="ARBA00023159"/>
    </source>
</evidence>
<keyword evidence="6 22" id="KW-0245">EGF-like domain</keyword>
<dbReference type="GO" id="GO:0045746">
    <property type="term" value="P:negative regulation of Notch signaling pathway"/>
    <property type="evidence" value="ECO:0000318"/>
    <property type="project" value="GO_Central"/>
</dbReference>
<dbReference type="InterPro" id="IPR010660">
    <property type="entry name" value="Notch_NOD_dom"/>
</dbReference>
<keyword evidence="5" id="KW-1003">Cell membrane</keyword>
<evidence type="ECO:0000256" key="10">
    <source>
        <dbReference type="ARBA" id="ARBA00022782"/>
    </source>
</evidence>
<dbReference type="SMART" id="SM00179">
    <property type="entry name" value="EGF_CA"/>
    <property type="match status" value="7"/>
</dbReference>
<dbReference type="Pfam" id="PF00066">
    <property type="entry name" value="Notch"/>
    <property type="match status" value="3"/>
</dbReference>
<evidence type="ECO:0000256" key="23">
    <source>
        <dbReference type="SAM" id="MobiDB-lite"/>
    </source>
</evidence>
<evidence type="ECO:0000256" key="24">
    <source>
        <dbReference type="SAM" id="Phobius"/>
    </source>
</evidence>
<dbReference type="CDD" id="cd00054">
    <property type="entry name" value="EGF_CA"/>
    <property type="match status" value="5"/>
</dbReference>
<evidence type="ECO:0000259" key="26">
    <source>
        <dbReference type="PROSITE" id="PS50026"/>
    </source>
</evidence>
<dbReference type="SUPFAM" id="SSF57196">
    <property type="entry name" value="EGF/Laminin"/>
    <property type="match status" value="7"/>
</dbReference>
<dbReference type="InterPro" id="IPR000152">
    <property type="entry name" value="EGF-type_Asp/Asn_hydroxyl_site"/>
</dbReference>
<dbReference type="Proteomes" id="UP000008549">
    <property type="component" value="Unassembled WGS sequence"/>
</dbReference>
<dbReference type="Pfam" id="PF12661">
    <property type="entry name" value="hEGF"/>
    <property type="match status" value="2"/>
</dbReference>
<evidence type="ECO:0000256" key="21">
    <source>
        <dbReference type="PROSITE-ProRule" id="PRU00023"/>
    </source>
</evidence>
<dbReference type="SMART" id="SM01338">
    <property type="entry name" value="NOD"/>
    <property type="match status" value="1"/>
</dbReference>
<feature type="transmembrane region" description="Helical" evidence="24">
    <location>
        <begin position="821"/>
        <end position="843"/>
    </location>
</feature>
<evidence type="ECO:0000256" key="8">
    <source>
        <dbReference type="ARBA" id="ARBA00022729"/>
    </source>
</evidence>
<evidence type="ECO:0000256" key="2">
    <source>
        <dbReference type="ARBA" id="ARBA00004251"/>
    </source>
</evidence>
<dbReference type="InterPro" id="IPR000800">
    <property type="entry name" value="Notch_dom"/>
</dbReference>
<evidence type="ECO:0000256" key="15">
    <source>
        <dbReference type="ARBA" id="ARBA00023136"/>
    </source>
</evidence>
<feature type="domain" description="EGF-like" evidence="26">
    <location>
        <begin position="380"/>
        <end position="414"/>
    </location>
</feature>
<dbReference type="InterPro" id="IPR013032">
    <property type="entry name" value="EGF-like_CS"/>
</dbReference>
<dbReference type="GO" id="GO:0005509">
    <property type="term" value="F:calcium ion binding"/>
    <property type="evidence" value="ECO:0007669"/>
    <property type="project" value="InterPro"/>
</dbReference>
<dbReference type="PROSITE" id="PS50088">
    <property type="entry name" value="ANK_REPEAT"/>
    <property type="match status" value="3"/>
</dbReference>
<dbReference type="SUPFAM" id="SSF57184">
    <property type="entry name" value="Growth factor receptor domain"/>
    <property type="match status" value="1"/>
</dbReference>
<keyword evidence="12 24" id="KW-1133">Transmembrane helix</keyword>
<dbReference type="GO" id="GO:0090575">
    <property type="term" value="C:RNA polymerase II transcription regulator complex"/>
    <property type="evidence" value="ECO:0007669"/>
    <property type="project" value="UniProtKB-ARBA"/>
</dbReference>
<dbReference type="SMART" id="SM01339">
    <property type="entry name" value="NODP"/>
    <property type="match status" value="1"/>
</dbReference>
<feature type="repeat" description="ANK" evidence="21">
    <location>
        <begin position="998"/>
        <end position="1030"/>
    </location>
</feature>
<feature type="disulfide bond" evidence="22">
    <location>
        <begin position="314"/>
        <end position="323"/>
    </location>
</feature>
<feature type="compositionally biased region" description="Basic and acidic residues" evidence="23">
    <location>
        <begin position="1210"/>
        <end position="1221"/>
    </location>
</feature>
<keyword evidence="8 25" id="KW-0732">Signal</keyword>
<gene>
    <name evidence="30" type="primary">glp-1</name>
    <name evidence="28" type="synonym">Cbr-glp-1</name>
    <name evidence="30" type="ORF">CBG06809</name>
    <name evidence="28" type="ORF">CBG_06809</name>
</gene>
<keyword evidence="4" id="KW-0217">Developmental protein</keyword>
<evidence type="ECO:0000256" key="14">
    <source>
        <dbReference type="ARBA" id="ARBA00023043"/>
    </source>
</evidence>
<keyword evidence="16 22" id="KW-1015">Disulfide bond</keyword>
<feature type="disulfide bond" evidence="22">
    <location>
        <begin position="234"/>
        <end position="243"/>
    </location>
</feature>
<comment type="caution">
    <text evidence="22">Lacks conserved residue(s) required for the propagation of feature annotation.</text>
</comment>
<feature type="chain" id="PRO_5002731672" evidence="25">
    <location>
        <begin position="21"/>
        <end position="1326"/>
    </location>
</feature>
<evidence type="ECO:0000256" key="22">
    <source>
        <dbReference type="PROSITE-ProRule" id="PRU00076"/>
    </source>
</evidence>
<protein>
    <submittedName>
        <fullName evidence="28">Protein CBR-GLP-1</fullName>
    </submittedName>
</protein>
<evidence type="ECO:0000256" key="9">
    <source>
        <dbReference type="ARBA" id="ARBA00022737"/>
    </source>
</evidence>
<feature type="disulfide bond" evidence="22">
    <location>
        <begin position="353"/>
        <end position="362"/>
    </location>
</feature>
<feature type="domain" description="EGF-like" evidence="26">
    <location>
        <begin position="208"/>
        <end position="244"/>
    </location>
</feature>
<feature type="domain" description="EGF-like" evidence="26">
    <location>
        <begin position="460"/>
        <end position="496"/>
    </location>
</feature>
<feature type="disulfide bond" evidence="22">
    <location>
        <begin position="275"/>
        <end position="284"/>
    </location>
</feature>
<evidence type="ECO:0000256" key="3">
    <source>
        <dbReference type="ARBA" id="ARBA00005847"/>
    </source>
</evidence>
<keyword evidence="7 24" id="KW-0812">Transmembrane</keyword>
<feature type="domain" description="EGF-like" evidence="26">
    <location>
        <begin position="252"/>
        <end position="285"/>
    </location>
</feature>
<feature type="domain" description="LNR" evidence="27">
    <location>
        <begin position="590"/>
        <end position="631"/>
    </location>
</feature>
<dbReference type="PROSITE" id="PS50297">
    <property type="entry name" value="ANK_REP_REGION"/>
    <property type="match status" value="3"/>
</dbReference>
<feature type="domain" description="LNR" evidence="27">
    <location>
        <begin position="550"/>
        <end position="586"/>
    </location>
</feature>
<dbReference type="FunFam" id="2.10.25.10:FF:000012">
    <property type="entry name" value="Delta-like protein"/>
    <property type="match status" value="1"/>
</dbReference>
<feature type="domain" description="EGF-like" evidence="26">
    <location>
        <begin position="326"/>
        <end position="363"/>
    </location>
</feature>
<feature type="disulfide bond" evidence="22">
    <location>
        <begin position="404"/>
        <end position="413"/>
    </location>
</feature>
<dbReference type="HOGENOM" id="CLU_005264_0_0_1"/>
<proteinExistence type="inferred from homology"/>
<evidence type="ECO:0000313" key="29">
    <source>
        <dbReference type="Proteomes" id="UP000008549"/>
    </source>
</evidence>
<dbReference type="FunFam" id="3.30.300.320:FF:000001">
    <property type="entry name" value="Neurogenic locus notch 1"/>
    <property type="match status" value="1"/>
</dbReference>
<feature type="disulfide bond" evidence="22">
    <location>
        <begin position="196"/>
        <end position="205"/>
    </location>
</feature>
<evidence type="ECO:0000256" key="16">
    <source>
        <dbReference type="ARBA" id="ARBA00023157"/>
    </source>
</evidence>
<comment type="subcellular location">
    <subcellularLocation>
        <location evidence="2">Cell membrane</location>
        <topology evidence="2">Single-pass type I membrane protein</topology>
    </subcellularLocation>
    <subcellularLocation>
        <location evidence="1">Nucleus</location>
    </subcellularLocation>
</comment>
<feature type="domain" description="EGF-like" evidence="26">
    <location>
        <begin position="499"/>
        <end position="533"/>
    </location>
</feature>
<keyword evidence="14 21" id="KW-0040">ANK repeat</keyword>
<dbReference type="InterPro" id="IPR009030">
    <property type="entry name" value="Growth_fac_rcpt_cys_sf"/>
</dbReference>
<dbReference type="SUPFAM" id="SSF90193">
    <property type="entry name" value="Notch domain"/>
    <property type="match status" value="3"/>
</dbReference>
<feature type="region of interest" description="Disordered" evidence="23">
    <location>
        <begin position="1203"/>
        <end position="1259"/>
    </location>
</feature>
<evidence type="ECO:0000313" key="28">
    <source>
        <dbReference type="EMBL" id="CAP27055.3"/>
    </source>
</evidence>